<dbReference type="Gene3D" id="3.60.20.10">
    <property type="entry name" value="Glutamine Phosphoribosylpyrophosphate, subunit 1, domain 1"/>
    <property type="match status" value="1"/>
</dbReference>
<sequence>MIFSAIPSPQGLYDPATEQDSCGVAMVAHVRGVRSHSIVTDGLNALTNLDHRGAAGAEPTSGDGAGILVQLPDDLLRAEAEFELPRPDAFGQHHYAAGIAFLPADAEQRRKAVELVERIADEENLTVLGWRDVPADADAAGIGPTARSVMPHFAMLCVTGKADADGELPSGIELDRLAFCLRKRAEHESEASGCGVYFPSLSSRTMVYKGMLTPAQLPAFFADLRDERLVSAIALVHSRFSTNTFPSWPLAHPFRFVAHNGEINTIRGNRNRMRAREALLESDLLPGDLTRLYPVCSPEASDSASFDEVLELLHLGGRSLPHAVLMMIPEAWENHATMDEQRRAFYQFHASLMEPWDGPACVTFTDGTLVGAVLDRNGLRPARWWQTADDRVVLASEAGVLDVPPKDVIAKGRLKPGRMFLVDTEAGRIVNDDEIKAGLAAEAPYEEWLHAGLLTLSELPDRDHITQTHASVLRRQLAFGYTEEELKILLGPMAEKGAEPLGSMGTDTPPAVLSKRSRSLYDYFKQGFAQVTNPPLDAIREELVTSMSRIMGPEQNLLEPGPASCRHIQLASPVIDNDELAKLIHVNDDGDLPGFACTVLSGLYEVDGGGPALAEAIERVRREASEAIAAGARTLVLSDRDADHRMAPIPSLLLVSAVHHHLVRTKERLRVALVVETGDAREVHHVALLLGYGAAAVNPYLAFETIEDMIGQGAITGIEPAKAVRNYVQALVKGVLKIMSKMGISTVGAYTAAQVFESLGLSQEVLDEYFTGTISKLGGVGLDVLAEEVAVRHRRAYPDNPTERVHRGLETGGEYAYRREGELHLFTPETVFLLQHASKTRRDEAYRAYADEVNRLNREGGVLRGMFAFRNENRQPVPIDEVESVESICKRFNTGAMSYGSISAEAHQTLAIAMNRIGGRSNTGEGGEDPERLYDPERRSAIKQVASGRFGVTSEYLVNADDIQIKMAQGAKPGEGGQLPPNKVYPWIARTRHSTPGVGLISPPPHHDIYSIEDLAQLIHDLKNANERARIHVKLVSSLGVGTVAAGVSKAHADVVLISGHDGGTGASPLNSLKHAGTPWEIGLAETQQTLLLNGLRDRITVQVDGAMKTGRDVVVAALLGAEEYGFATAPLVVAGCIMMRVCHLDTCPVGVATQNPDLRKRYTGQAEHVVNYFRFVAQEVRELLAELGFRTLDEAIGRADVLDVDEAVDHWKARGLDLTPVFAVPTDTPYGGARRKVREQDHGLEHALDRTLIQLAEASLEDAHPVRLELPVRNVNRTVGTLLGSEITRRYGSAGLPDDTIHVLLTGSAGQSLGAFLPPGVTLDMVGDANDYVGKGLSGGRVIVRPHPESPFAAEGQVIAGNTIAYGATSGELFIRGQVGERFCVRNSGALAVAEGVGDHAFEYMTGGRAVVLGRTGRNLAAGMSGGLAYVLDLDERQVNLGMVELLTPEADELAWLKKIVTRHHELTRSAVAASLLGDWPGRSASFTKVMPRDYKRVLEATKAARAAGRDVDEAIMEAARG</sequence>
<dbReference type="InterPro" id="IPR036485">
    <property type="entry name" value="Glu_synth_asu_C_sf"/>
</dbReference>
<dbReference type="PANTHER" id="PTHR11938">
    <property type="entry name" value="FAD NADPH DEHYDROGENASE/OXIDOREDUCTASE"/>
    <property type="match status" value="1"/>
</dbReference>
<keyword evidence="17" id="KW-1185">Reference proteome</keyword>
<evidence type="ECO:0000256" key="9">
    <source>
        <dbReference type="ARBA" id="ARBA00023002"/>
    </source>
</evidence>
<dbReference type="RefSeq" id="WP_137095851.1">
    <property type="nucleotide sequence ID" value="NZ_SWMS01000011.1"/>
</dbReference>
<evidence type="ECO:0000313" key="17">
    <source>
        <dbReference type="Proteomes" id="UP000309992"/>
    </source>
</evidence>
<keyword evidence="13" id="KW-0003">3Fe-4S</keyword>
<comment type="similarity">
    <text evidence="3">Belongs to the glutamate synthase family.</text>
</comment>
<dbReference type="InterPro" id="IPR006982">
    <property type="entry name" value="Glu_synth_centr_N"/>
</dbReference>
<dbReference type="EMBL" id="SWMS01000011">
    <property type="protein sequence ID" value="TKG69121.1"/>
    <property type="molecule type" value="Genomic_DNA"/>
</dbReference>
<keyword evidence="8" id="KW-0315">Glutamine amidotransferase</keyword>
<dbReference type="NCBIfam" id="NF008730">
    <property type="entry name" value="PRK11750.1"/>
    <property type="match status" value="1"/>
</dbReference>
<dbReference type="InterPro" id="IPR002489">
    <property type="entry name" value="Glu_synth_asu_C"/>
</dbReference>
<dbReference type="Pfam" id="PF00310">
    <property type="entry name" value="GATase_2"/>
    <property type="match status" value="1"/>
</dbReference>
<keyword evidence="6" id="KW-0288">FMN</keyword>
<dbReference type="InterPro" id="IPR050711">
    <property type="entry name" value="ET-N_metabolism_enzyme"/>
</dbReference>
<feature type="domain" description="Glutamine amidotransferase type-2" evidence="15">
    <location>
        <begin position="22"/>
        <end position="425"/>
    </location>
</feature>
<dbReference type="InterPro" id="IPR029055">
    <property type="entry name" value="Ntn_hydrolases_N"/>
</dbReference>
<evidence type="ECO:0000256" key="1">
    <source>
        <dbReference type="ARBA" id="ARBA00001917"/>
    </source>
</evidence>
<evidence type="ECO:0000256" key="10">
    <source>
        <dbReference type="ARBA" id="ARBA00023004"/>
    </source>
</evidence>
<evidence type="ECO:0000313" key="16">
    <source>
        <dbReference type="EMBL" id="TKG69121.1"/>
    </source>
</evidence>
<keyword evidence="4" id="KW-0028">Amino-acid biosynthesis</keyword>
<dbReference type="Pfam" id="PF01493">
    <property type="entry name" value="GXGXG"/>
    <property type="match status" value="1"/>
</dbReference>
<accession>A0ABY2S233</accession>
<evidence type="ECO:0000256" key="2">
    <source>
        <dbReference type="ARBA" id="ARBA00001927"/>
    </source>
</evidence>
<comment type="pathway">
    <text evidence="14">Amino-acid biosynthesis.</text>
</comment>
<dbReference type="Pfam" id="PF04898">
    <property type="entry name" value="Glu_syn_central"/>
    <property type="match status" value="1"/>
</dbReference>
<dbReference type="CDD" id="cd00982">
    <property type="entry name" value="gltB_C"/>
    <property type="match status" value="1"/>
</dbReference>
<gene>
    <name evidence="16" type="primary">gltB</name>
    <name evidence="16" type="ORF">FCN18_20195</name>
</gene>
<evidence type="ECO:0000256" key="4">
    <source>
        <dbReference type="ARBA" id="ARBA00022605"/>
    </source>
</evidence>
<evidence type="ECO:0000256" key="7">
    <source>
        <dbReference type="ARBA" id="ARBA00022723"/>
    </source>
</evidence>
<evidence type="ECO:0000256" key="14">
    <source>
        <dbReference type="ARBA" id="ARBA00029440"/>
    </source>
</evidence>
<comment type="cofactor">
    <cofactor evidence="2">
        <name>[3Fe-4S] cluster</name>
        <dbReference type="ChEBI" id="CHEBI:21137"/>
    </cofactor>
</comment>
<evidence type="ECO:0000256" key="13">
    <source>
        <dbReference type="ARBA" id="ARBA00023291"/>
    </source>
</evidence>
<dbReference type="EC" id="1.4.1.13" evidence="16"/>
<dbReference type="PANTHER" id="PTHR11938:SF133">
    <property type="entry name" value="GLUTAMATE SYNTHASE (NADH)"/>
    <property type="match status" value="1"/>
</dbReference>
<evidence type="ECO:0000259" key="15">
    <source>
        <dbReference type="PROSITE" id="PS51278"/>
    </source>
</evidence>
<dbReference type="CDD" id="cd02808">
    <property type="entry name" value="GltS_FMN"/>
    <property type="match status" value="1"/>
</dbReference>
<dbReference type="SUPFAM" id="SSF51395">
    <property type="entry name" value="FMN-linked oxidoreductases"/>
    <property type="match status" value="1"/>
</dbReference>
<dbReference type="CDD" id="cd00713">
    <property type="entry name" value="GltS"/>
    <property type="match status" value="1"/>
</dbReference>
<comment type="cofactor">
    <cofactor evidence="1">
        <name>FMN</name>
        <dbReference type="ChEBI" id="CHEBI:58210"/>
    </cofactor>
</comment>
<dbReference type="Gene3D" id="3.20.20.70">
    <property type="entry name" value="Aldolase class I"/>
    <property type="match status" value="2"/>
</dbReference>
<organism evidence="16 17">
    <name type="scientific">Prauserella endophytica</name>
    <dbReference type="NCBI Taxonomy" id="1592324"/>
    <lineage>
        <taxon>Bacteria</taxon>
        <taxon>Bacillati</taxon>
        <taxon>Actinomycetota</taxon>
        <taxon>Actinomycetes</taxon>
        <taxon>Pseudonocardiales</taxon>
        <taxon>Pseudonocardiaceae</taxon>
        <taxon>Prauserella</taxon>
        <taxon>Prauserella coralliicola group</taxon>
    </lineage>
</organism>
<dbReference type="Proteomes" id="UP000309992">
    <property type="component" value="Unassembled WGS sequence"/>
</dbReference>
<dbReference type="SUPFAM" id="SSF56235">
    <property type="entry name" value="N-terminal nucleophile aminohydrolases (Ntn hydrolases)"/>
    <property type="match status" value="1"/>
</dbReference>
<comment type="caution">
    <text evidence="16">The sequence shown here is derived from an EMBL/GenBank/DDBJ whole genome shotgun (WGS) entry which is preliminary data.</text>
</comment>
<dbReference type="InterPro" id="IPR017932">
    <property type="entry name" value="GATase_2_dom"/>
</dbReference>
<evidence type="ECO:0000256" key="3">
    <source>
        <dbReference type="ARBA" id="ARBA00009716"/>
    </source>
</evidence>
<evidence type="ECO:0000256" key="11">
    <source>
        <dbReference type="ARBA" id="ARBA00023014"/>
    </source>
</evidence>
<protein>
    <submittedName>
        <fullName evidence="16">Glutamate synthase large subunit</fullName>
        <ecNumber evidence="16">1.4.1.13</ecNumber>
    </submittedName>
</protein>
<dbReference type="GO" id="GO:0004355">
    <property type="term" value="F:glutamate synthase (NADPH) activity"/>
    <property type="evidence" value="ECO:0007669"/>
    <property type="project" value="UniProtKB-EC"/>
</dbReference>
<keyword evidence="12" id="KW-0314">Glutamate biosynthesis</keyword>
<keyword evidence="9 16" id="KW-0560">Oxidoreductase</keyword>
<evidence type="ECO:0000256" key="5">
    <source>
        <dbReference type="ARBA" id="ARBA00022630"/>
    </source>
</evidence>
<dbReference type="Gene3D" id="2.160.20.60">
    <property type="entry name" value="Glutamate synthase, alpha subunit, C-terminal domain"/>
    <property type="match status" value="1"/>
</dbReference>
<dbReference type="InterPro" id="IPR013785">
    <property type="entry name" value="Aldolase_TIM"/>
</dbReference>
<evidence type="ECO:0000256" key="8">
    <source>
        <dbReference type="ARBA" id="ARBA00022962"/>
    </source>
</evidence>
<proteinExistence type="inferred from homology"/>
<evidence type="ECO:0000256" key="6">
    <source>
        <dbReference type="ARBA" id="ARBA00022643"/>
    </source>
</evidence>
<keyword evidence="10" id="KW-0408">Iron</keyword>
<keyword evidence="7" id="KW-0479">Metal-binding</keyword>
<evidence type="ECO:0000256" key="12">
    <source>
        <dbReference type="ARBA" id="ARBA00023164"/>
    </source>
</evidence>
<keyword evidence="11" id="KW-0411">Iron-sulfur</keyword>
<dbReference type="Pfam" id="PF01645">
    <property type="entry name" value="Glu_synthase"/>
    <property type="match status" value="1"/>
</dbReference>
<keyword evidence="5" id="KW-0285">Flavoprotein</keyword>
<dbReference type="SUPFAM" id="SSF69336">
    <property type="entry name" value="Alpha subunit of glutamate synthase, C-terminal domain"/>
    <property type="match status" value="1"/>
</dbReference>
<dbReference type="InterPro" id="IPR002932">
    <property type="entry name" value="Glu_synthdom"/>
</dbReference>
<dbReference type="PROSITE" id="PS51278">
    <property type="entry name" value="GATASE_TYPE_2"/>
    <property type="match status" value="1"/>
</dbReference>
<name>A0ABY2S233_9PSEU</name>
<reference evidence="16 17" key="1">
    <citation type="journal article" date="2015" name="Antonie Van Leeuwenhoek">
        <title>Prauserella endophytica sp. nov., an endophytic actinobacterium isolated from Tamarix taklamakanensis.</title>
        <authorList>
            <person name="Liu J.M."/>
            <person name="Habden X."/>
            <person name="Guo L."/>
            <person name="Tuo L."/>
            <person name="Jiang Z.K."/>
            <person name="Liu S.W."/>
            <person name="Liu X.F."/>
            <person name="Chen L."/>
            <person name="Li R.F."/>
            <person name="Zhang Y.Q."/>
            <person name="Sun C.H."/>
        </authorList>
    </citation>
    <scope>NUCLEOTIDE SEQUENCE [LARGE SCALE GENOMIC DNA]</scope>
    <source>
        <strain evidence="16 17">CGMCC 4.7182</strain>
    </source>
</reference>